<dbReference type="InterPro" id="IPR001087">
    <property type="entry name" value="GDSL"/>
</dbReference>
<sequence>MSTSFTTTALVLGILNLSGISEAQSFNWANTKSVVSFGDSYSYILGTAGSPNPLHEGFLAQLHKLLHQIVLNGVIGTAEGGPNWLEFLTGCATSNGQYSPANCPRKLWDFAFSGASVSEQFLPRHLSVTIPLVNQTQQYLNYADAILTNTPVNLSRSSTLVAIWIGINDIFDSKTYKPSGRSDASFWGAELDVVFNTCAKSLYARGFRNFLFMNLPPIDRTPANQRSSTPYPTKSQVNLWDSLLASKANTFQSANAGSKAMVYDANTFLNNVMSNPSAYGITNTATYCSGWQQQDVLTNPGKYGCVPQSRYFWYNAAHL</sequence>
<dbReference type="EMBL" id="JAGPXC010000005">
    <property type="protein sequence ID" value="KAH6652619.1"/>
    <property type="molecule type" value="Genomic_DNA"/>
</dbReference>
<dbReference type="Gene3D" id="3.40.50.1110">
    <property type="entry name" value="SGNH hydrolase"/>
    <property type="match status" value="1"/>
</dbReference>
<dbReference type="InterPro" id="IPR051058">
    <property type="entry name" value="GDSL_Est/Lipase"/>
</dbReference>
<dbReference type="GO" id="GO:0016788">
    <property type="term" value="F:hydrolase activity, acting on ester bonds"/>
    <property type="evidence" value="ECO:0007669"/>
    <property type="project" value="InterPro"/>
</dbReference>
<evidence type="ECO:0000256" key="1">
    <source>
        <dbReference type="ARBA" id="ARBA00022801"/>
    </source>
</evidence>
<dbReference type="GeneID" id="70137722"/>
<dbReference type="InterPro" id="IPR036514">
    <property type="entry name" value="SGNH_hydro_sf"/>
</dbReference>
<feature type="chain" id="PRO_5040261445" description="Carbohydrate esterase family 16 protein" evidence="2">
    <location>
        <begin position="24"/>
        <end position="319"/>
    </location>
</feature>
<evidence type="ECO:0000313" key="4">
    <source>
        <dbReference type="Proteomes" id="UP000758603"/>
    </source>
</evidence>
<dbReference type="OrthoDB" id="1600564at2759"/>
<keyword evidence="2" id="KW-0732">Signal</keyword>
<dbReference type="SUPFAM" id="SSF52266">
    <property type="entry name" value="SGNH hydrolase"/>
    <property type="match status" value="1"/>
</dbReference>
<dbReference type="RefSeq" id="XP_045956896.1">
    <property type="nucleotide sequence ID" value="XM_046108831.1"/>
</dbReference>
<name>A0A9P8UIA9_9PEZI</name>
<protein>
    <recommendedName>
        <fullName evidence="5">Carbohydrate esterase family 16 protein</fullName>
    </recommendedName>
</protein>
<dbReference type="Proteomes" id="UP000758603">
    <property type="component" value="Unassembled WGS sequence"/>
</dbReference>
<gene>
    <name evidence="3" type="ORF">BKA67DRAFT_677688</name>
</gene>
<reference evidence="3" key="1">
    <citation type="journal article" date="2021" name="Nat. Commun.">
        <title>Genetic determinants of endophytism in the Arabidopsis root mycobiome.</title>
        <authorList>
            <person name="Mesny F."/>
            <person name="Miyauchi S."/>
            <person name="Thiergart T."/>
            <person name="Pickel B."/>
            <person name="Atanasova L."/>
            <person name="Karlsson M."/>
            <person name="Huettel B."/>
            <person name="Barry K.W."/>
            <person name="Haridas S."/>
            <person name="Chen C."/>
            <person name="Bauer D."/>
            <person name="Andreopoulos W."/>
            <person name="Pangilinan J."/>
            <person name="LaButti K."/>
            <person name="Riley R."/>
            <person name="Lipzen A."/>
            <person name="Clum A."/>
            <person name="Drula E."/>
            <person name="Henrissat B."/>
            <person name="Kohler A."/>
            <person name="Grigoriev I.V."/>
            <person name="Martin F.M."/>
            <person name="Hacquard S."/>
        </authorList>
    </citation>
    <scope>NUCLEOTIDE SEQUENCE</scope>
    <source>
        <strain evidence="3">MPI-SDFR-AT-0073</strain>
    </source>
</reference>
<evidence type="ECO:0000256" key="2">
    <source>
        <dbReference type="SAM" id="SignalP"/>
    </source>
</evidence>
<comment type="caution">
    <text evidence="3">The sequence shown here is derived from an EMBL/GenBank/DDBJ whole genome shotgun (WGS) entry which is preliminary data.</text>
</comment>
<dbReference type="PANTHER" id="PTHR45648:SF85">
    <property type="entry name" value="A, PUTATIVE (AFU_ORTHOLOGUE AFUA_2G10760)-RELATED"/>
    <property type="match status" value="1"/>
</dbReference>
<feature type="signal peptide" evidence="2">
    <location>
        <begin position="1"/>
        <end position="23"/>
    </location>
</feature>
<dbReference type="PANTHER" id="PTHR45648">
    <property type="entry name" value="GDSL LIPASE/ACYLHYDROLASE FAMILY PROTEIN (AFU_ORTHOLOGUE AFUA_4G14700)"/>
    <property type="match status" value="1"/>
</dbReference>
<dbReference type="AlphaFoldDB" id="A0A9P8UIA9"/>
<organism evidence="3 4">
    <name type="scientific">Truncatella angustata</name>
    <dbReference type="NCBI Taxonomy" id="152316"/>
    <lineage>
        <taxon>Eukaryota</taxon>
        <taxon>Fungi</taxon>
        <taxon>Dikarya</taxon>
        <taxon>Ascomycota</taxon>
        <taxon>Pezizomycotina</taxon>
        <taxon>Sordariomycetes</taxon>
        <taxon>Xylariomycetidae</taxon>
        <taxon>Amphisphaeriales</taxon>
        <taxon>Sporocadaceae</taxon>
        <taxon>Truncatella</taxon>
    </lineage>
</organism>
<keyword evidence="4" id="KW-1185">Reference proteome</keyword>
<evidence type="ECO:0008006" key="5">
    <source>
        <dbReference type="Google" id="ProtNLM"/>
    </source>
</evidence>
<dbReference type="CDD" id="cd01846">
    <property type="entry name" value="fatty_acyltransferase_like"/>
    <property type="match status" value="1"/>
</dbReference>
<evidence type="ECO:0000313" key="3">
    <source>
        <dbReference type="EMBL" id="KAH6652619.1"/>
    </source>
</evidence>
<accession>A0A9P8UIA9</accession>
<keyword evidence="1" id="KW-0378">Hydrolase</keyword>
<dbReference type="Pfam" id="PF00657">
    <property type="entry name" value="Lipase_GDSL"/>
    <property type="match status" value="1"/>
</dbReference>
<proteinExistence type="predicted"/>